<gene>
    <name evidence="1" type="ORF">FSB_LOCUS61085</name>
</gene>
<accession>A0A2N9J9I3</accession>
<proteinExistence type="predicted"/>
<name>A0A2N9J9I3_FAGSY</name>
<protein>
    <submittedName>
        <fullName evidence="1">Uncharacterized protein</fullName>
    </submittedName>
</protein>
<reference evidence="1" key="1">
    <citation type="submission" date="2018-02" db="EMBL/GenBank/DDBJ databases">
        <authorList>
            <person name="Cohen D.B."/>
            <person name="Kent A.D."/>
        </authorList>
    </citation>
    <scope>NUCLEOTIDE SEQUENCE</scope>
</reference>
<dbReference type="AlphaFoldDB" id="A0A2N9J9I3"/>
<organism evidence="1">
    <name type="scientific">Fagus sylvatica</name>
    <name type="common">Beechnut</name>
    <dbReference type="NCBI Taxonomy" id="28930"/>
    <lineage>
        <taxon>Eukaryota</taxon>
        <taxon>Viridiplantae</taxon>
        <taxon>Streptophyta</taxon>
        <taxon>Embryophyta</taxon>
        <taxon>Tracheophyta</taxon>
        <taxon>Spermatophyta</taxon>
        <taxon>Magnoliopsida</taxon>
        <taxon>eudicotyledons</taxon>
        <taxon>Gunneridae</taxon>
        <taxon>Pentapetalae</taxon>
        <taxon>rosids</taxon>
        <taxon>fabids</taxon>
        <taxon>Fagales</taxon>
        <taxon>Fagaceae</taxon>
        <taxon>Fagus</taxon>
    </lineage>
</organism>
<dbReference type="EMBL" id="OIVN01006442">
    <property type="protein sequence ID" value="SPD33203.1"/>
    <property type="molecule type" value="Genomic_DNA"/>
</dbReference>
<sequence>MHLVVMKTNLDGNGLDDSDGGGMGWCSGACVKNFCNNGGGSLNGGAAMVLGGDEEISSTLSLFASSSSKFRFPTLPELTGKDPPQVVSFFSTNSLTALVTSLRRFSTKRMFFSL</sequence>
<evidence type="ECO:0000313" key="1">
    <source>
        <dbReference type="EMBL" id="SPD33203.1"/>
    </source>
</evidence>